<protein>
    <submittedName>
        <fullName evidence="6">AMP-dependent synthetase and ligase</fullName>
    </submittedName>
</protein>
<evidence type="ECO:0000313" key="7">
    <source>
        <dbReference type="Proteomes" id="UP000218418"/>
    </source>
</evidence>
<dbReference type="OrthoDB" id="9765680at2"/>
<dbReference type="Proteomes" id="UP000218418">
    <property type="component" value="Chromosome"/>
</dbReference>
<dbReference type="Pfam" id="PF13193">
    <property type="entry name" value="AMP-binding_C"/>
    <property type="match status" value="1"/>
</dbReference>
<organism evidence="6 7">
    <name type="scientific">Calothrix parasitica NIES-267</name>
    <dbReference type="NCBI Taxonomy" id="1973488"/>
    <lineage>
        <taxon>Bacteria</taxon>
        <taxon>Bacillati</taxon>
        <taxon>Cyanobacteriota</taxon>
        <taxon>Cyanophyceae</taxon>
        <taxon>Nostocales</taxon>
        <taxon>Calotrichaceae</taxon>
        <taxon>Calothrix</taxon>
    </lineage>
</organism>
<evidence type="ECO:0000256" key="3">
    <source>
        <dbReference type="SAM" id="MobiDB-lite"/>
    </source>
</evidence>
<sequence>MEGSFKYFVNNNCLVCEDSYLLSKLIEQFDLEIIRFRKKYSYPPKIILNERQPVYFLAGFIAACKANCSVFLCNPDWKQQEWLQILDLVKPDIIWGIKNQQVKASCFFATSNNINITNYQLPITNHQSPHIMIPTGGSSGKIKFAVHSWDTLTASVRGFQQYFETDKINSFCVLPLYHVSGLMQFLRCLMTGGKLVNLPFKLVKSSQIGINSINSFLNNIANIVDDLDFFISLVPTQLELLLQQSDLTQWLSKFQTVLLGGGPAWDELLQKARFHHIRLAPTYGMTETASQIATMKPDDFLKGKVGCGQILPHASVQIRSENQENLKSNQIGRISIKAESLALGYYPLGGKIQNSLQIDDLAFLDAQGYLNIVGRNSDKIITGGENVYPLEVEAAIRATGIVADVCVIGLEDKHWGQVVTAIYVVNDSGILNKKIKNQQIQDLLKDKLTNYKIPKVWISVDSLPRNAQGKINRQMVYKIAVEYIELPTNSETSPRPTDTPRPIKERGRK</sequence>
<evidence type="ECO:0000313" key="6">
    <source>
        <dbReference type="EMBL" id="BAY86412.1"/>
    </source>
</evidence>
<dbReference type="Gene3D" id="3.40.50.12780">
    <property type="entry name" value="N-terminal domain of ligase-like"/>
    <property type="match status" value="1"/>
</dbReference>
<evidence type="ECO:0000256" key="2">
    <source>
        <dbReference type="ARBA" id="ARBA00022598"/>
    </source>
</evidence>
<dbReference type="InterPro" id="IPR045851">
    <property type="entry name" value="AMP-bd_C_sf"/>
</dbReference>
<feature type="region of interest" description="Disordered" evidence="3">
    <location>
        <begin position="488"/>
        <end position="509"/>
    </location>
</feature>
<keyword evidence="2 6" id="KW-0436">Ligase</keyword>
<dbReference type="PANTHER" id="PTHR43201">
    <property type="entry name" value="ACYL-COA SYNTHETASE"/>
    <property type="match status" value="1"/>
</dbReference>
<dbReference type="InterPro" id="IPR000873">
    <property type="entry name" value="AMP-dep_synth/lig_dom"/>
</dbReference>
<accession>A0A1Z4LYW6</accession>
<name>A0A1Z4LYW6_9CYAN</name>
<dbReference type="Gene3D" id="3.30.300.30">
    <property type="match status" value="1"/>
</dbReference>
<dbReference type="Pfam" id="PF00501">
    <property type="entry name" value="AMP-binding"/>
    <property type="match status" value="1"/>
</dbReference>
<evidence type="ECO:0000256" key="1">
    <source>
        <dbReference type="ARBA" id="ARBA00006432"/>
    </source>
</evidence>
<evidence type="ECO:0000259" key="5">
    <source>
        <dbReference type="Pfam" id="PF13193"/>
    </source>
</evidence>
<proteinExistence type="inferred from homology"/>
<dbReference type="InterPro" id="IPR025110">
    <property type="entry name" value="AMP-bd_C"/>
</dbReference>
<dbReference type="GO" id="GO:0031956">
    <property type="term" value="F:medium-chain fatty acid-CoA ligase activity"/>
    <property type="evidence" value="ECO:0007669"/>
    <property type="project" value="TreeGrafter"/>
</dbReference>
<dbReference type="GO" id="GO:0006631">
    <property type="term" value="P:fatty acid metabolic process"/>
    <property type="evidence" value="ECO:0007669"/>
    <property type="project" value="TreeGrafter"/>
</dbReference>
<dbReference type="AlphaFoldDB" id="A0A1Z4LYW6"/>
<feature type="domain" description="AMP-binding enzyme C-terminal" evidence="5">
    <location>
        <begin position="391"/>
        <end position="470"/>
    </location>
</feature>
<dbReference type="PANTHER" id="PTHR43201:SF5">
    <property type="entry name" value="MEDIUM-CHAIN ACYL-COA LIGASE ACSF2, MITOCHONDRIAL"/>
    <property type="match status" value="1"/>
</dbReference>
<dbReference type="InterPro" id="IPR042099">
    <property type="entry name" value="ANL_N_sf"/>
</dbReference>
<keyword evidence="7" id="KW-1185">Reference proteome</keyword>
<evidence type="ECO:0000259" key="4">
    <source>
        <dbReference type="Pfam" id="PF00501"/>
    </source>
</evidence>
<dbReference type="EMBL" id="AP018227">
    <property type="protein sequence ID" value="BAY86412.1"/>
    <property type="molecule type" value="Genomic_DNA"/>
</dbReference>
<dbReference type="SUPFAM" id="SSF56801">
    <property type="entry name" value="Acetyl-CoA synthetase-like"/>
    <property type="match status" value="1"/>
</dbReference>
<gene>
    <name evidence="6" type="ORF">NIES267_59190</name>
</gene>
<reference evidence="6 7" key="1">
    <citation type="submission" date="2017-06" db="EMBL/GenBank/DDBJ databases">
        <title>Genome sequencing of cyanobaciteial culture collection at National Institute for Environmental Studies (NIES).</title>
        <authorList>
            <person name="Hirose Y."/>
            <person name="Shimura Y."/>
            <person name="Fujisawa T."/>
            <person name="Nakamura Y."/>
            <person name="Kawachi M."/>
        </authorList>
    </citation>
    <scope>NUCLEOTIDE SEQUENCE [LARGE SCALE GENOMIC DNA]</scope>
    <source>
        <strain evidence="6 7">NIES-267</strain>
    </source>
</reference>
<comment type="similarity">
    <text evidence="1">Belongs to the ATP-dependent AMP-binding enzyme family.</text>
</comment>
<feature type="domain" description="AMP-dependent synthetase/ligase" evidence="4">
    <location>
        <begin position="56"/>
        <end position="346"/>
    </location>
</feature>